<dbReference type="Ensembl" id="ENSACLT00000016230.2">
    <property type="protein sequence ID" value="ENSACLP00000015863.2"/>
    <property type="gene ID" value="ENSACLG00000010818.2"/>
</dbReference>
<evidence type="ECO:0000256" key="12">
    <source>
        <dbReference type="ARBA" id="ARBA00023180"/>
    </source>
</evidence>
<dbReference type="AlphaFoldDB" id="A0A3P8PFW3"/>
<dbReference type="Gene3D" id="1.10.287.210">
    <property type="match status" value="1"/>
</dbReference>
<keyword evidence="11" id="KW-1015">Disulfide bond</keyword>
<dbReference type="STRING" id="8154.ENSACLP00000015863"/>
<dbReference type="InterPro" id="IPR018154">
    <property type="entry name" value="TLV/ENV_coat_polyprotein"/>
</dbReference>
<dbReference type="GeneTree" id="ENSGT00530000064449"/>
<evidence type="ECO:0000313" key="16">
    <source>
        <dbReference type="Ensembl" id="ENSACLP00000015863.2"/>
    </source>
</evidence>
<evidence type="ECO:0000256" key="6">
    <source>
        <dbReference type="ARBA" id="ARBA00022692"/>
    </source>
</evidence>
<keyword evidence="17" id="KW-1185">Reference proteome</keyword>
<keyword evidence="15" id="KW-0732">Signal</keyword>
<dbReference type="Proteomes" id="UP000265100">
    <property type="component" value="Chromosome 14"/>
</dbReference>
<evidence type="ECO:0000256" key="4">
    <source>
        <dbReference type="ARBA" id="ARBA00022511"/>
    </source>
</evidence>
<organism evidence="16 17">
    <name type="scientific">Astatotilapia calliptera</name>
    <name type="common">Eastern happy</name>
    <name type="synonym">Chromis callipterus</name>
    <dbReference type="NCBI Taxonomy" id="8154"/>
    <lineage>
        <taxon>Eukaryota</taxon>
        <taxon>Metazoa</taxon>
        <taxon>Chordata</taxon>
        <taxon>Craniata</taxon>
        <taxon>Vertebrata</taxon>
        <taxon>Euteleostomi</taxon>
        <taxon>Actinopterygii</taxon>
        <taxon>Neopterygii</taxon>
        <taxon>Teleostei</taxon>
        <taxon>Neoteleostei</taxon>
        <taxon>Acanthomorphata</taxon>
        <taxon>Ovalentaria</taxon>
        <taxon>Cichlomorphae</taxon>
        <taxon>Cichliformes</taxon>
        <taxon>Cichlidae</taxon>
        <taxon>African cichlids</taxon>
        <taxon>Pseudocrenilabrinae</taxon>
        <taxon>Haplochromini</taxon>
        <taxon>Astatotilapia</taxon>
    </lineage>
</organism>
<feature type="transmembrane region" description="Helical" evidence="14">
    <location>
        <begin position="379"/>
        <end position="401"/>
    </location>
</feature>
<keyword evidence="8 14" id="KW-1133">Transmembrane helix</keyword>
<dbReference type="PANTHER" id="PTHR10424">
    <property type="entry name" value="VIRAL ENVELOPE PROTEIN"/>
    <property type="match status" value="1"/>
</dbReference>
<dbReference type="PANTHER" id="PTHR10424:SF81">
    <property type="entry name" value="ERVV2 PROTEIN"/>
    <property type="match status" value="1"/>
</dbReference>
<keyword evidence="12" id="KW-0325">Glycoprotein</keyword>
<evidence type="ECO:0000256" key="1">
    <source>
        <dbReference type="ARBA" id="ARBA00004402"/>
    </source>
</evidence>
<name>A0A3P8PFW3_ASTCA</name>
<keyword evidence="7" id="KW-1043">Host membrane</keyword>
<reference evidence="16" key="4">
    <citation type="submission" date="2025-09" db="UniProtKB">
        <authorList>
            <consortium name="Ensembl"/>
        </authorList>
    </citation>
    <scope>IDENTIFICATION</scope>
</reference>
<dbReference type="OMA" id="GANDWGH"/>
<evidence type="ECO:0000256" key="10">
    <source>
        <dbReference type="ARBA" id="ARBA00023139"/>
    </source>
</evidence>
<evidence type="ECO:0000256" key="5">
    <source>
        <dbReference type="ARBA" id="ARBA00022581"/>
    </source>
</evidence>
<reference evidence="16" key="3">
    <citation type="submission" date="2025-08" db="UniProtKB">
        <authorList>
            <consortium name="Ensembl"/>
        </authorList>
    </citation>
    <scope>IDENTIFICATION</scope>
</reference>
<evidence type="ECO:0000256" key="11">
    <source>
        <dbReference type="ARBA" id="ARBA00023157"/>
    </source>
</evidence>
<dbReference type="Bgee" id="ENSACLG00000010818">
    <property type="expression patterns" value="Expressed in anal fin and 5 other cell types or tissues"/>
</dbReference>
<keyword evidence="9 14" id="KW-0472">Membrane</keyword>
<proteinExistence type="predicted"/>
<protein>
    <submittedName>
        <fullName evidence="16">Uncharacterized protein</fullName>
    </submittedName>
</protein>
<keyword evidence="10" id="KW-0564">Palmitate</keyword>
<evidence type="ECO:0000256" key="7">
    <source>
        <dbReference type="ARBA" id="ARBA00022870"/>
    </source>
</evidence>
<reference evidence="17" key="2">
    <citation type="submission" date="2023-03" db="EMBL/GenBank/DDBJ databases">
        <authorList>
            <consortium name="Wellcome Sanger Institute Data Sharing"/>
        </authorList>
    </citation>
    <scope>NUCLEOTIDE SEQUENCE [LARGE SCALE GENOMIC DNA]</scope>
</reference>
<keyword evidence="5" id="KW-0945">Host-virus interaction</keyword>
<reference evidence="16 17" key="1">
    <citation type="submission" date="2018-05" db="EMBL/GenBank/DDBJ databases">
        <authorList>
            <person name="Datahose"/>
        </authorList>
    </citation>
    <scope>NUCLEOTIDE SEQUENCE</scope>
</reference>
<dbReference type="SUPFAM" id="SSF58069">
    <property type="entry name" value="Virus ectodomain"/>
    <property type="match status" value="1"/>
</dbReference>
<accession>A0A3P8PFW3</accession>
<evidence type="ECO:0000313" key="17">
    <source>
        <dbReference type="Proteomes" id="UP000265100"/>
    </source>
</evidence>
<evidence type="ECO:0000256" key="3">
    <source>
        <dbReference type="ARBA" id="ARBA00004563"/>
    </source>
</evidence>
<evidence type="ECO:0000256" key="15">
    <source>
        <dbReference type="SAM" id="SignalP"/>
    </source>
</evidence>
<feature type="signal peptide" evidence="15">
    <location>
        <begin position="1"/>
        <end position="16"/>
    </location>
</feature>
<dbReference type="Pfam" id="PF00429">
    <property type="entry name" value="TLV_coat"/>
    <property type="match status" value="1"/>
</dbReference>
<comment type="subcellular location">
    <subcellularLocation>
        <location evidence="1">Host cell membrane</location>
        <topology evidence="1">Single-pass type I membrane protein</topology>
    </subcellularLocation>
    <subcellularLocation>
        <location evidence="2">Host endomembrane system</location>
        <topology evidence="2">Peripheral membrane protein</topology>
    </subcellularLocation>
    <subcellularLocation>
        <location evidence="3">Virion membrane</location>
        <topology evidence="3">Single-pass type I membrane protein</topology>
    </subcellularLocation>
</comment>
<sequence length="431" mass="49525">MTGIALLVSLLILTWTDEDPQHHLQKKWSYDNLHLKDMDKDLSEALCIFYKATSGTCSPEDIFAFKFELKRQVTKIDLRRCNGTLINFKPNEVVFCTPEVSDWNYSCDDRYWVHLNATNDKGKSFNIRREPGIQHPMCFTFAYGNRKLGMNQNCSQTFRMPQDRKARISFLNGTYWVQGTAWACGSKTYFTISPNSTGLCAPILVSDHTFRIFHQDQPRRKRSTDNMQPHDPIWGSDVPAEFKLWTTGQKVLHSLFPWIGDGKNMLRIETLDYRFGLFLNSSTWINKAQNEEIDAIRIVVMQHRVALDMILAERGGLCVLFNTTCCTYIPDNVHSLTMTTALEKLRQLSNAQQQDYVMNTEDWLTWLLSGSWKTLVIKGLVLIGVLLLLLCMFSTCILPCIRSMIGKMVQATVITYVGLPQEDEPDEEDLV</sequence>
<keyword evidence="4" id="KW-1032">Host cell membrane</keyword>
<evidence type="ECO:0000256" key="2">
    <source>
        <dbReference type="ARBA" id="ARBA00004531"/>
    </source>
</evidence>
<evidence type="ECO:0000256" key="13">
    <source>
        <dbReference type="ARBA" id="ARBA00023288"/>
    </source>
</evidence>
<keyword evidence="13" id="KW-0449">Lipoprotein</keyword>
<keyword evidence="6 14" id="KW-0812">Transmembrane</keyword>
<evidence type="ECO:0000256" key="8">
    <source>
        <dbReference type="ARBA" id="ARBA00022989"/>
    </source>
</evidence>
<evidence type="ECO:0000256" key="14">
    <source>
        <dbReference type="SAM" id="Phobius"/>
    </source>
</evidence>
<feature type="chain" id="PRO_5044275426" evidence="15">
    <location>
        <begin position="17"/>
        <end position="431"/>
    </location>
</feature>
<evidence type="ECO:0000256" key="9">
    <source>
        <dbReference type="ARBA" id="ARBA00023136"/>
    </source>
</evidence>